<evidence type="ECO:0008006" key="3">
    <source>
        <dbReference type="Google" id="ProtNLM"/>
    </source>
</evidence>
<dbReference type="AlphaFoldDB" id="A0A849SPY1"/>
<dbReference type="Gene3D" id="3.40.50.1110">
    <property type="entry name" value="SGNH hydrolase"/>
    <property type="match status" value="1"/>
</dbReference>
<organism evidence="1 2">
    <name type="scientific">Eiseniibacteriota bacterium</name>
    <dbReference type="NCBI Taxonomy" id="2212470"/>
    <lineage>
        <taxon>Bacteria</taxon>
        <taxon>Candidatus Eiseniibacteriota</taxon>
    </lineage>
</organism>
<comment type="caution">
    <text evidence="1">The sequence shown here is derived from an EMBL/GenBank/DDBJ whole genome shotgun (WGS) entry which is preliminary data.</text>
</comment>
<dbReference type="InterPro" id="IPR036514">
    <property type="entry name" value="SGNH_hydro_sf"/>
</dbReference>
<feature type="non-terminal residue" evidence="1">
    <location>
        <position position="1"/>
    </location>
</feature>
<evidence type="ECO:0000313" key="1">
    <source>
        <dbReference type="EMBL" id="NOT34967.1"/>
    </source>
</evidence>
<dbReference type="SUPFAM" id="SSF52266">
    <property type="entry name" value="SGNH hydrolase"/>
    <property type="match status" value="1"/>
</dbReference>
<protein>
    <recommendedName>
        <fullName evidence="3">SGNH hydrolase-type esterase domain-containing protein</fullName>
    </recommendedName>
</protein>
<evidence type="ECO:0000313" key="2">
    <source>
        <dbReference type="Proteomes" id="UP000580839"/>
    </source>
</evidence>
<dbReference type="EMBL" id="JABFRW010000160">
    <property type="protein sequence ID" value="NOT34967.1"/>
    <property type="molecule type" value="Genomic_DNA"/>
</dbReference>
<reference evidence="1 2" key="1">
    <citation type="submission" date="2020-04" db="EMBL/GenBank/DDBJ databases">
        <title>Metagenomic profiling of ammonia- and methane-oxidizing microorganisms in a Dutch drinking water treatment plant.</title>
        <authorList>
            <person name="Poghosyan L."/>
            <person name="Leucker S."/>
        </authorList>
    </citation>
    <scope>NUCLEOTIDE SEQUENCE [LARGE SCALE GENOMIC DNA]</scope>
    <source>
        <strain evidence="1">S-RSF-IL-03</strain>
    </source>
</reference>
<accession>A0A849SPY1</accession>
<dbReference type="Proteomes" id="UP000580839">
    <property type="component" value="Unassembled WGS sequence"/>
</dbReference>
<name>A0A849SPY1_UNCEI</name>
<sequence length="269" mass="29108">RATTRLAGRVAGGRVATGALLLAEGDSWFDYPFADVLGKLQDMFGYSVESVAKAGDRVEDMAYDDGQYEKLLRKFEQLAAQGRTPQAILLSGGGNDIAGGELATLLNHVDSGLPALSEGMLAGIFDERLRAAMVRLIGTVTGLYEAHFGDKPQVFIHGYDYPVPDARGYMGGGGPFPGPWLEPSFRRRGYGDLAINTRLMRQVMDRFNAMAKNVAATPGLEHVTYVDLRGLLSAELAGKAYQLSWANELHPTRPGFEVIAAKFHEVLSG</sequence>
<gene>
    <name evidence="1" type="ORF">HOP12_12460</name>
</gene>
<proteinExistence type="predicted"/>